<accession>A0ACB0K447</accession>
<evidence type="ECO:0000313" key="2">
    <source>
        <dbReference type="Proteomes" id="UP001177021"/>
    </source>
</evidence>
<dbReference type="EMBL" id="CASHSV030000109">
    <property type="protein sequence ID" value="CAJ2650953.1"/>
    <property type="molecule type" value="Genomic_DNA"/>
</dbReference>
<organism evidence="1 2">
    <name type="scientific">Trifolium pratense</name>
    <name type="common">Red clover</name>
    <dbReference type="NCBI Taxonomy" id="57577"/>
    <lineage>
        <taxon>Eukaryota</taxon>
        <taxon>Viridiplantae</taxon>
        <taxon>Streptophyta</taxon>
        <taxon>Embryophyta</taxon>
        <taxon>Tracheophyta</taxon>
        <taxon>Spermatophyta</taxon>
        <taxon>Magnoliopsida</taxon>
        <taxon>eudicotyledons</taxon>
        <taxon>Gunneridae</taxon>
        <taxon>Pentapetalae</taxon>
        <taxon>rosids</taxon>
        <taxon>fabids</taxon>
        <taxon>Fabales</taxon>
        <taxon>Fabaceae</taxon>
        <taxon>Papilionoideae</taxon>
        <taxon>50 kb inversion clade</taxon>
        <taxon>NPAAA clade</taxon>
        <taxon>Hologalegina</taxon>
        <taxon>IRL clade</taxon>
        <taxon>Trifolieae</taxon>
        <taxon>Trifolium</taxon>
    </lineage>
</organism>
<keyword evidence="2" id="KW-1185">Reference proteome</keyword>
<name>A0ACB0K447_TRIPR</name>
<proteinExistence type="predicted"/>
<gene>
    <name evidence="1" type="ORF">MILVUS5_LOCUS18666</name>
</gene>
<sequence>MARVVGEGVSLNHIAIESSDIKRLTKFYKEMFGFEEVETPNFGDNHFKIVWMSLPSSSFLLHILQHVKNEEDDATPSSSVVKDPSCVRTGQHLCFTISNFHSFIQTLKEKGIEISETNSTIKRVFFYDPDGNGLEVVSS</sequence>
<comment type="caution">
    <text evidence="1">The sequence shown here is derived from an EMBL/GenBank/DDBJ whole genome shotgun (WGS) entry which is preliminary data.</text>
</comment>
<protein>
    <submittedName>
        <fullName evidence="1">Uncharacterized protein</fullName>
    </submittedName>
</protein>
<dbReference type="Proteomes" id="UP001177021">
    <property type="component" value="Unassembled WGS sequence"/>
</dbReference>
<reference evidence="1" key="1">
    <citation type="submission" date="2023-10" db="EMBL/GenBank/DDBJ databases">
        <authorList>
            <person name="Rodriguez Cubillos JULIANA M."/>
            <person name="De Vega J."/>
        </authorList>
    </citation>
    <scope>NUCLEOTIDE SEQUENCE</scope>
</reference>
<evidence type="ECO:0000313" key="1">
    <source>
        <dbReference type="EMBL" id="CAJ2650953.1"/>
    </source>
</evidence>